<comment type="caution">
    <text evidence="1">The sequence shown here is derived from an EMBL/GenBank/DDBJ whole genome shotgun (WGS) entry which is preliminary data.</text>
</comment>
<evidence type="ECO:0000313" key="2">
    <source>
        <dbReference type="Proteomes" id="UP000803844"/>
    </source>
</evidence>
<organism evidence="1 2">
    <name type="scientific">Cryphonectria parasitica (strain ATCC 38755 / EP155)</name>
    <dbReference type="NCBI Taxonomy" id="660469"/>
    <lineage>
        <taxon>Eukaryota</taxon>
        <taxon>Fungi</taxon>
        <taxon>Dikarya</taxon>
        <taxon>Ascomycota</taxon>
        <taxon>Pezizomycotina</taxon>
        <taxon>Sordariomycetes</taxon>
        <taxon>Sordariomycetidae</taxon>
        <taxon>Diaporthales</taxon>
        <taxon>Cryphonectriaceae</taxon>
        <taxon>Cryphonectria-Endothia species complex</taxon>
        <taxon>Cryphonectria</taxon>
    </lineage>
</organism>
<protein>
    <submittedName>
        <fullName evidence="1">Uncharacterized protein</fullName>
    </submittedName>
</protein>
<evidence type="ECO:0000313" key="1">
    <source>
        <dbReference type="EMBL" id="KAF3760945.1"/>
    </source>
</evidence>
<sequence>MRGRNLIEVRGRAKKVCKSGRVEVRWVFHSTGTTALLRSAVPLCPPAPGTAVRIWVSVQLRGFQGHGGENEDGTGPDPQVVQGVVCWDYWWSKYIGQSSQVAYSLL</sequence>
<name>A0A9P4XUF9_CRYP1</name>
<reference evidence="1" key="1">
    <citation type="journal article" date="2020" name="Phytopathology">
        <title>Genome sequence of the chestnut blight fungus Cryphonectria parasitica EP155: A fundamental resource for an archetypical invasive plant pathogen.</title>
        <authorList>
            <person name="Crouch J.A."/>
            <person name="Dawe A."/>
            <person name="Aerts A."/>
            <person name="Barry K."/>
            <person name="Churchill A.C.L."/>
            <person name="Grimwood J."/>
            <person name="Hillman B."/>
            <person name="Milgroom M.G."/>
            <person name="Pangilinan J."/>
            <person name="Smith M."/>
            <person name="Salamov A."/>
            <person name="Schmutz J."/>
            <person name="Yadav J."/>
            <person name="Grigoriev I.V."/>
            <person name="Nuss D."/>
        </authorList>
    </citation>
    <scope>NUCLEOTIDE SEQUENCE</scope>
    <source>
        <strain evidence="1">EP155</strain>
    </source>
</reference>
<accession>A0A9P4XUF9</accession>
<proteinExistence type="predicted"/>
<dbReference type="EMBL" id="MU032352">
    <property type="protein sequence ID" value="KAF3760945.1"/>
    <property type="molecule type" value="Genomic_DNA"/>
</dbReference>
<dbReference type="Proteomes" id="UP000803844">
    <property type="component" value="Unassembled WGS sequence"/>
</dbReference>
<dbReference type="GeneID" id="63837017"/>
<keyword evidence="2" id="KW-1185">Reference proteome</keyword>
<gene>
    <name evidence="1" type="ORF">M406DRAFT_324566</name>
</gene>
<dbReference type="AlphaFoldDB" id="A0A9P4XUF9"/>
<dbReference type="RefSeq" id="XP_040771924.1">
    <property type="nucleotide sequence ID" value="XM_040919888.1"/>
</dbReference>